<dbReference type="EMBL" id="CAADFP010000375">
    <property type="protein sequence ID" value="VFK35443.1"/>
    <property type="molecule type" value="Genomic_DNA"/>
</dbReference>
<sequence>MNPIMIRVLFTRKEKAVFWQCFADIERANHLLGKVLIRIGIGGEETED</sequence>
<protein>
    <submittedName>
        <fullName evidence="2">Uncharacterized protein</fullName>
    </submittedName>
</protein>
<reference evidence="2" key="1">
    <citation type="submission" date="2019-02" db="EMBL/GenBank/DDBJ databases">
        <authorList>
            <person name="Gruber-Vodicka R. H."/>
            <person name="Seah K. B. B."/>
        </authorList>
    </citation>
    <scope>NUCLEOTIDE SEQUENCE</scope>
    <source>
        <strain evidence="1">BECK_S312</strain>
        <strain evidence="2">BECK_S426</strain>
    </source>
</reference>
<organism evidence="2">
    <name type="scientific">Candidatus Kentrum sp. LPFa</name>
    <dbReference type="NCBI Taxonomy" id="2126335"/>
    <lineage>
        <taxon>Bacteria</taxon>
        <taxon>Pseudomonadati</taxon>
        <taxon>Pseudomonadota</taxon>
        <taxon>Gammaproteobacteria</taxon>
        <taxon>Candidatus Kentrum</taxon>
    </lineage>
</organism>
<evidence type="ECO:0000313" key="1">
    <source>
        <dbReference type="EMBL" id="VFK13330.1"/>
    </source>
</evidence>
<dbReference type="EMBL" id="CAADFM010000086">
    <property type="protein sequence ID" value="VFK13330.1"/>
    <property type="molecule type" value="Genomic_DNA"/>
</dbReference>
<gene>
    <name evidence="1" type="ORF">BECKLPF1236A_GA0070988_1008611</name>
    <name evidence="2" type="ORF">BECKLPF1236C_GA0070990_103752</name>
</gene>
<proteinExistence type="predicted"/>
<name>A0A450Y1M9_9GAMM</name>
<accession>A0A450Y1M9</accession>
<evidence type="ECO:0000313" key="2">
    <source>
        <dbReference type="EMBL" id="VFK35443.1"/>
    </source>
</evidence>
<dbReference type="AlphaFoldDB" id="A0A450Y1M9"/>